<comment type="caution">
    <text evidence="9">The sequence shown here is derived from an EMBL/GenBank/DDBJ whole genome shotgun (WGS) entry which is preliminary data.</text>
</comment>
<keyword evidence="4 8" id="KW-1133">Transmembrane helix</keyword>
<keyword evidence="8" id="KW-1003">Cell membrane</keyword>
<dbReference type="PROSITE" id="PS00943">
    <property type="entry name" value="UBIA"/>
    <property type="match status" value="1"/>
</dbReference>
<dbReference type="NCBIfam" id="NF003348">
    <property type="entry name" value="PRK04375.1-1"/>
    <property type="match status" value="1"/>
</dbReference>
<dbReference type="InterPro" id="IPR000537">
    <property type="entry name" value="UbiA_prenyltransferase"/>
</dbReference>
<protein>
    <recommendedName>
        <fullName evidence="8">Protoheme IX farnesyltransferase</fullName>
        <ecNumber evidence="8">2.5.1.141</ecNumber>
    </recommendedName>
    <alternativeName>
        <fullName evidence="8">Heme B farnesyltransferase</fullName>
    </alternativeName>
    <alternativeName>
        <fullName evidence="8">Heme O synthase</fullName>
    </alternativeName>
</protein>
<evidence type="ECO:0000313" key="10">
    <source>
        <dbReference type="Proteomes" id="UP000617979"/>
    </source>
</evidence>
<dbReference type="Pfam" id="PF01040">
    <property type="entry name" value="UbiA"/>
    <property type="match status" value="1"/>
</dbReference>
<comment type="subunit">
    <text evidence="8">Interacts with CtaA.</text>
</comment>
<keyword evidence="10" id="KW-1185">Reference proteome</keyword>
<comment type="subcellular location">
    <subcellularLocation>
        <location evidence="8">Cell membrane</location>
        <topology evidence="8">Multi-pass membrane protein</topology>
    </subcellularLocation>
    <subcellularLocation>
        <location evidence="1">Membrane</location>
        <topology evidence="1">Multi-pass membrane protein</topology>
    </subcellularLocation>
</comment>
<sequence>MERPMIQQTSGRLLAEEPRSEAGMTKATWRDYWVLTKPGINASNLMAVFTGFWLAGFQSFQFSLLLATLLGTALVIAGGCTVNNYIDRDIDPLMNRTRNRPVAAGRIQPSSAFWMGALLGMAGVAVLVILVNPLSAILAAVGFFVYVLIYSVWTKRTTIWNTVVGSISGAIPPMIGWTAVQGTLDFPAWVLFLFMFVWQPAHFYALAMMKVDDYRTAGIPMWPVVKGLADTRRQILLFVILMLPASLLLFGTGVVSWLYLSMAILLGGAWLYKAIAGWSSQDDEDWARRMFLFSLLYLTMMQVAMIIDPILFR</sequence>
<dbReference type="RefSeq" id="WP_188432855.1">
    <property type="nucleotide sequence ID" value="NZ_BMEX01000009.1"/>
</dbReference>
<evidence type="ECO:0000256" key="3">
    <source>
        <dbReference type="ARBA" id="ARBA00022692"/>
    </source>
</evidence>
<feature type="transmembrane region" description="Helical" evidence="8">
    <location>
        <begin position="290"/>
        <end position="312"/>
    </location>
</feature>
<dbReference type="HAMAP" id="MF_00154">
    <property type="entry name" value="CyoE_CtaB"/>
    <property type="match status" value="1"/>
</dbReference>
<feature type="transmembrane region" description="Helical" evidence="8">
    <location>
        <begin position="186"/>
        <end position="207"/>
    </location>
</feature>
<evidence type="ECO:0000256" key="1">
    <source>
        <dbReference type="ARBA" id="ARBA00004141"/>
    </source>
</evidence>
<feature type="transmembrane region" description="Helical" evidence="8">
    <location>
        <begin position="136"/>
        <end position="153"/>
    </location>
</feature>
<dbReference type="NCBIfam" id="TIGR01473">
    <property type="entry name" value="cyoE_ctaB"/>
    <property type="match status" value="1"/>
</dbReference>
<evidence type="ECO:0000256" key="5">
    <source>
        <dbReference type="ARBA" id="ARBA00023133"/>
    </source>
</evidence>
<feature type="transmembrane region" description="Helical" evidence="8">
    <location>
        <begin position="160"/>
        <end position="180"/>
    </location>
</feature>
<dbReference type="EMBL" id="BMEX01000009">
    <property type="protein sequence ID" value="GGA50799.1"/>
    <property type="molecule type" value="Genomic_DNA"/>
</dbReference>
<comment type="similarity">
    <text evidence="8">Belongs to the UbiA prenyltransferase family. Protoheme IX farnesyltransferase subfamily.</text>
</comment>
<feature type="transmembrane region" description="Helical" evidence="8">
    <location>
        <begin position="235"/>
        <end position="251"/>
    </location>
</feature>
<dbReference type="PANTHER" id="PTHR43448">
    <property type="entry name" value="PROTOHEME IX FARNESYLTRANSFERASE, MITOCHONDRIAL"/>
    <property type="match status" value="1"/>
</dbReference>
<accession>A0ABQ1GV90</accession>
<evidence type="ECO:0000256" key="2">
    <source>
        <dbReference type="ARBA" id="ARBA00022679"/>
    </source>
</evidence>
<comment type="function">
    <text evidence="8">Converts heme B (protoheme IX) to heme O by substitution of the vinyl group on carbon 2 of heme B porphyrin ring with a hydroxyethyl farnesyl side group.</text>
</comment>
<dbReference type="CDD" id="cd13957">
    <property type="entry name" value="PT_UbiA_Cox10"/>
    <property type="match status" value="1"/>
</dbReference>
<dbReference type="PANTHER" id="PTHR43448:SF2">
    <property type="entry name" value="PROTOHEME IX FARNESYLTRANSFERASE, MITOCHONDRIAL"/>
    <property type="match status" value="1"/>
</dbReference>
<comment type="catalytic activity">
    <reaction evidence="7 8">
        <text>heme b + (2E,6E)-farnesyl diphosphate + H2O = Fe(II)-heme o + diphosphate</text>
        <dbReference type="Rhea" id="RHEA:28070"/>
        <dbReference type="ChEBI" id="CHEBI:15377"/>
        <dbReference type="ChEBI" id="CHEBI:33019"/>
        <dbReference type="ChEBI" id="CHEBI:60344"/>
        <dbReference type="ChEBI" id="CHEBI:60530"/>
        <dbReference type="ChEBI" id="CHEBI:175763"/>
        <dbReference type="EC" id="2.5.1.141"/>
    </reaction>
</comment>
<evidence type="ECO:0000256" key="6">
    <source>
        <dbReference type="ARBA" id="ARBA00023136"/>
    </source>
</evidence>
<gene>
    <name evidence="9" type="primary">ctaB2</name>
    <name evidence="8" type="synonym">ctaB</name>
    <name evidence="9" type="ORF">GCM10007416_24980</name>
</gene>
<dbReference type="InterPro" id="IPR044878">
    <property type="entry name" value="UbiA_sf"/>
</dbReference>
<keyword evidence="2 8" id="KW-0808">Transferase</keyword>
<keyword evidence="6 8" id="KW-0472">Membrane</keyword>
<name>A0ABQ1GV90_9BACL</name>
<dbReference type="InterPro" id="IPR030470">
    <property type="entry name" value="UbiA_prenylTrfase_CS"/>
</dbReference>
<feature type="transmembrane region" description="Helical" evidence="8">
    <location>
        <begin position="257"/>
        <end position="278"/>
    </location>
</feature>
<feature type="transmembrane region" description="Helical" evidence="8">
    <location>
        <begin position="62"/>
        <end position="86"/>
    </location>
</feature>
<evidence type="ECO:0000256" key="7">
    <source>
        <dbReference type="ARBA" id="ARBA00047690"/>
    </source>
</evidence>
<dbReference type="InterPro" id="IPR006369">
    <property type="entry name" value="Protohaem_IX_farnesylTrfase"/>
</dbReference>
<dbReference type="Proteomes" id="UP000617979">
    <property type="component" value="Unassembled WGS sequence"/>
</dbReference>
<evidence type="ECO:0000256" key="8">
    <source>
        <dbReference type="HAMAP-Rule" id="MF_00154"/>
    </source>
</evidence>
<dbReference type="NCBIfam" id="NF003349">
    <property type="entry name" value="PRK04375.1-2"/>
    <property type="match status" value="1"/>
</dbReference>
<feature type="transmembrane region" description="Helical" evidence="8">
    <location>
        <begin position="39"/>
        <end position="56"/>
    </location>
</feature>
<reference evidence="10" key="1">
    <citation type="journal article" date="2019" name="Int. J. Syst. Evol. Microbiol.">
        <title>The Global Catalogue of Microorganisms (GCM) 10K type strain sequencing project: providing services to taxonomists for standard genome sequencing and annotation.</title>
        <authorList>
            <consortium name="The Broad Institute Genomics Platform"/>
            <consortium name="The Broad Institute Genome Sequencing Center for Infectious Disease"/>
            <person name="Wu L."/>
            <person name="Ma J."/>
        </authorList>
    </citation>
    <scope>NUCLEOTIDE SEQUENCE [LARGE SCALE GENOMIC DNA]</scope>
    <source>
        <strain evidence="10">CGMCC 1.12404</strain>
    </source>
</reference>
<keyword evidence="5 8" id="KW-0350">Heme biosynthesis</keyword>
<comment type="miscellaneous">
    <text evidence="8">Carbon 2 of the heme B porphyrin ring is defined according to the Fischer nomenclature.</text>
</comment>
<evidence type="ECO:0000256" key="4">
    <source>
        <dbReference type="ARBA" id="ARBA00022989"/>
    </source>
</evidence>
<dbReference type="EC" id="2.5.1.141" evidence="8"/>
<proteinExistence type="inferred from homology"/>
<evidence type="ECO:0000313" key="9">
    <source>
        <dbReference type="EMBL" id="GGA50799.1"/>
    </source>
</evidence>
<organism evidence="9 10">
    <name type="scientific">Kroppenstedtia guangzhouensis</name>
    <dbReference type="NCBI Taxonomy" id="1274356"/>
    <lineage>
        <taxon>Bacteria</taxon>
        <taxon>Bacillati</taxon>
        <taxon>Bacillota</taxon>
        <taxon>Bacilli</taxon>
        <taxon>Bacillales</taxon>
        <taxon>Thermoactinomycetaceae</taxon>
        <taxon>Kroppenstedtia</taxon>
    </lineage>
</organism>
<keyword evidence="3 8" id="KW-0812">Transmembrane</keyword>
<comment type="pathway">
    <text evidence="8">Porphyrin-containing compound metabolism; heme O biosynthesis; heme O from protoheme: step 1/1.</text>
</comment>
<dbReference type="Gene3D" id="1.10.357.140">
    <property type="entry name" value="UbiA prenyltransferase"/>
    <property type="match status" value="1"/>
</dbReference>
<feature type="transmembrane region" description="Helical" evidence="8">
    <location>
        <begin position="107"/>
        <end position="130"/>
    </location>
</feature>